<dbReference type="InterPro" id="IPR014959">
    <property type="entry name" value="DUF1827"/>
</dbReference>
<dbReference type="Gene3D" id="3.40.1720.10">
    <property type="entry name" value="Streptococcus thermophilus LMG 18311 protein like"/>
    <property type="match status" value="1"/>
</dbReference>
<dbReference type="Pfam" id="PF08860">
    <property type="entry name" value="DUF1827"/>
    <property type="match status" value="1"/>
</dbReference>
<dbReference type="EMBL" id="JARQAZ010000002">
    <property type="protein sequence ID" value="MDT2769726.1"/>
    <property type="molecule type" value="Genomic_DNA"/>
</dbReference>
<name>A0AAE4I3B0_9ENTE</name>
<protein>
    <submittedName>
        <fullName evidence="1">DUF1827 family protein</fullName>
    </submittedName>
</protein>
<dbReference type="AlphaFoldDB" id="A0AAE4I3B0"/>
<dbReference type="InterPro" id="IPR038226">
    <property type="entry name" value="LMG18311-like_sf"/>
</dbReference>
<proteinExistence type="predicted"/>
<dbReference type="Proteomes" id="UP001269061">
    <property type="component" value="Unassembled WGS sequence"/>
</dbReference>
<comment type="caution">
    <text evidence="1">The sequence shown here is derived from an EMBL/GenBank/DDBJ whole genome shotgun (WGS) entry which is preliminary data.</text>
</comment>
<reference evidence="1 4" key="1">
    <citation type="submission" date="2023-03" db="EMBL/GenBank/DDBJ databases">
        <authorList>
            <person name="Shen W."/>
            <person name="Cai J."/>
        </authorList>
    </citation>
    <scope>NUCLEOTIDE SEQUENCE</scope>
    <source>
        <strain evidence="1">P69-2</strain>
        <strain evidence="2 4">Y59</strain>
    </source>
</reference>
<dbReference type="RefSeq" id="WP_067623811.1">
    <property type="nucleotide sequence ID" value="NZ_BAAAXL010000003.1"/>
</dbReference>
<accession>A0AAE4I3B0</accession>
<keyword evidence="4" id="KW-1185">Reference proteome</keyword>
<organism evidence="1 3">
    <name type="scientific">Enterococcus pseudoavium</name>
    <dbReference type="NCBI Taxonomy" id="44007"/>
    <lineage>
        <taxon>Bacteria</taxon>
        <taxon>Bacillati</taxon>
        <taxon>Bacillota</taxon>
        <taxon>Bacilli</taxon>
        <taxon>Lactobacillales</taxon>
        <taxon>Enterococcaceae</taxon>
        <taxon>Enterococcus</taxon>
    </lineage>
</organism>
<evidence type="ECO:0000313" key="1">
    <source>
        <dbReference type="EMBL" id="MDT2737205.1"/>
    </source>
</evidence>
<gene>
    <name evidence="1" type="ORF">P7H00_08690</name>
    <name evidence="2" type="ORF">P7H46_02600</name>
</gene>
<evidence type="ECO:0000313" key="4">
    <source>
        <dbReference type="Proteomes" id="UP001269061"/>
    </source>
</evidence>
<evidence type="ECO:0000313" key="2">
    <source>
        <dbReference type="EMBL" id="MDT2769726.1"/>
    </source>
</evidence>
<dbReference type="Proteomes" id="UP001180842">
    <property type="component" value="Unassembled WGS sequence"/>
</dbReference>
<sequence length="99" mass="11521">MKLVNVTNSHSKMVYNQLEHTDANMIKVYTIGNTTVIYTDAYKHAEIVLKNSKRNIMPSEIEFVHKYFKRKLDENVYDFANISYLESPGLIEMSITKNS</sequence>
<dbReference type="EMBL" id="JARQAI010000011">
    <property type="protein sequence ID" value="MDT2737205.1"/>
    <property type="molecule type" value="Genomic_DNA"/>
</dbReference>
<evidence type="ECO:0000313" key="3">
    <source>
        <dbReference type="Proteomes" id="UP001180842"/>
    </source>
</evidence>